<evidence type="ECO:0000259" key="17">
    <source>
        <dbReference type="PROSITE" id="PS51704"/>
    </source>
</evidence>
<dbReference type="NCBIfam" id="TIGR01557">
    <property type="entry name" value="myb_SHAQKYF"/>
    <property type="match status" value="1"/>
</dbReference>
<gene>
    <name evidence="18" type="ORF">FPE_LOCUS27114</name>
</gene>
<dbReference type="SUPFAM" id="SSF52172">
    <property type="entry name" value="CheY-like"/>
    <property type="match status" value="1"/>
</dbReference>
<keyword evidence="4" id="KW-0479">Metal-binding</keyword>
<dbReference type="FunFam" id="1.10.10.60:FF:000007">
    <property type="entry name" value="Two-component response regulator"/>
    <property type="match status" value="1"/>
</dbReference>
<accession>A0AAD2A1A8</accession>
<dbReference type="InterPro" id="IPR017930">
    <property type="entry name" value="Myb_dom"/>
</dbReference>
<evidence type="ECO:0000256" key="7">
    <source>
        <dbReference type="ARBA" id="ARBA00022801"/>
    </source>
</evidence>
<feature type="compositionally biased region" description="Polar residues" evidence="14">
    <location>
        <begin position="2011"/>
        <end position="2020"/>
    </location>
</feature>
<dbReference type="FunFam" id="1.50.10.130:FF:000001">
    <property type="entry name" value="Isoprene synthase, chloroplastic"/>
    <property type="match status" value="1"/>
</dbReference>
<dbReference type="InterPro" id="IPR030395">
    <property type="entry name" value="GP_PDE_dom"/>
</dbReference>
<dbReference type="GO" id="GO:0010333">
    <property type="term" value="F:terpene synthase activity"/>
    <property type="evidence" value="ECO:0007669"/>
    <property type="project" value="InterPro"/>
</dbReference>
<feature type="region of interest" description="Disordered" evidence="14">
    <location>
        <begin position="1308"/>
        <end position="1371"/>
    </location>
</feature>
<dbReference type="Gene3D" id="1.10.10.60">
    <property type="entry name" value="Homeodomain-like"/>
    <property type="match status" value="1"/>
</dbReference>
<feature type="compositionally biased region" description="Polar residues" evidence="14">
    <location>
        <begin position="1311"/>
        <end position="1327"/>
    </location>
</feature>
<feature type="domain" description="Response regulatory" evidence="15">
    <location>
        <begin position="1188"/>
        <end position="1305"/>
    </location>
</feature>
<evidence type="ECO:0000256" key="6">
    <source>
        <dbReference type="ARBA" id="ARBA00022798"/>
    </source>
</evidence>
<evidence type="ECO:0000256" key="10">
    <source>
        <dbReference type="ARBA" id="ARBA00023180"/>
    </source>
</evidence>
<feature type="domain" description="HTH myb-type" evidence="16">
    <location>
        <begin position="1369"/>
        <end position="1428"/>
    </location>
</feature>
<dbReference type="Pfam" id="PF03009">
    <property type="entry name" value="GDPD"/>
    <property type="match status" value="1"/>
</dbReference>
<evidence type="ECO:0000256" key="2">
    <source>
        <dbReference type="ARBA" id="ARBA00004123"/>
    </source>
</evidence>
<keyword evidence="11" id="KW-0539">Nucleus</keyword>
<evidence type="ECO:0000256" key="11">
    <source>
        <dbReference type="ARBA" id="ARBA00023242"/>
    </source>
</evidence>
<evidence type="ECO:0000256" key="12">
    <source>
        <dbReference type="ARBA" id="ARBA00047512"/>
    </source>
</evidence>
<dbReference type="InterPro" id="IPR001906">
    <property type="entry name" value="Terpene_synth_N"/>
</dbReference>
<keyword evidence="7" id="KW-0378">Hydrolase</keyword>
<dbReference type="PROSITE" id="PS51294">
    <property type="entry name" value="HTH_MYB"/>
    <property type="match status" value="1"/>
</dbReference>
<dbReference type="InterPro" id="IPR034741">
    <property type="entry name" value="Terpene_cyclase-like_1_C"/>
</dbReference>
<dbReference type="InterPro" id="IPR009057">
    <property type="entry name" value="Homeodomain-like_sf"/>
</dbReference>
<dbReference type="InterPro" id="IPR011006">
    <property type="entry name" value="CheY-like_superfamily"/>
</dbReference>
<dbReference type="GO" id="GO:0005634">
    <property type="term" value="C:nucleus"/>
    <property type="evidence" value="ECO:0007669"/>
    <property type="project" value="UniProtKB-SubCell"/>
</dbReference>
<dbReference type="InterPro" id="IPR036965">
    <property type="entry name" value="Terpene_synth_N_sf"/>
</dbReference>
<dbReference type="SUPFAM" id="SSF46689">
    <property type="entry name" value="Homeodomain-like"/>
    <property type="match status" value="1"/>
</dbReference>
<keyword evidence="5" id="KW-0732">Signal</keyword>
<dbReference type="EC" id="3.1.4.46" evidence="3"/>
<evidence type="ECO:0000256" key="13">
    <source>
        <dbReference type="PROSITE-ProRule" id="PRU00169"/>
    </source>
</evidence>
<dbReference type="Gene3D" id="1.50.10.130">
    <property type="entry name" value="Terpene synthase, N-terminal domain"/>
    <property type="match status" value="1"/>
</dbReference>
<comment type="catalytic activity">
    <reaction evidence="12">
        <text>a sn-glycero-3-phosphodiester + H2O = an alcohol + sn-glycerol 3-phosphate + H(+)</text>
        <dbReference type="Rhea" id="RHEA:12969"/>
        <dbReference type="ChEBI" id="CHEBI:15377"/>
        <dbReference type="ChEBI" id="CHEBI:15378"/>
        <dbReference type="ChEBI" id="CHEBI:30879"/>
        <dbReference type="ChEBI" id="CHEBI:57597"/>
        <dbReference type="ChEBI" id="CHEBI:83408"/>
        <dbReference type="EC" id="3.1.4.46"/>
    </reaction>
</comment>
<evidence type="ECO:0000256" key="8">
    <source>
        <dbReference type="ARBA" id="ARBA00023015"/>
    </source>
</evidence>
<dbReference type="Pfam" id="PF03936">
    <property type="entry name" value="Terpene_synth_C"/>
    <property type="match status" value="1"/>
</dbReference>
<dbReference type="GO" id="GO:0000160">
    <property type="term" value="P:phosphorelay signal transduction system"/>
    <property type="evidence" value="ECO:0007669"/>
    <property type="project" value="InterPro"/>
</dbReference>
<evidence type="ECO:0000256" key="9">
    <source>
        <dbReference type="ARBA" id="ARBA00023163"/>
    </source>
</evidence>
<evidence type="ECO:0000256" key="3">
    <source>
        <dbReference type="ARBA" id="ARBA00012247"/>
    </source>
</evidence>
<proteinExistence type="predicted"/>
<dbReference type="InterPro" id="IPR001789">
    <property type="entry name" value="Sig_transdc_resp-reg_receiver"/>
</dbReference>
<dbReference type="Gene3D" id="3.40.50.2300">
    <property type="match status" value="1"/>
</dbReference>
<dbReference type="SFLD" id="SFLDG01019">
    <property type="entry name" value="Terpene_Cyclase_Like_1_C_Termi"/>
    <property type="match status" value="1"/>
</dbReference>
<dbReference type="GO" id="GO:0016102">
    <property type="term" value="P:diterpenoid biosynthetic process"/>
    <property type="evidence" value="ECO:0007669"/>
    <property type="project" value="InterPro"/>
</dbReference>
<keyword evidence="8" id="KW-0805">Transcription regulation</keyword>
<feature type="compositionally biased region" description="Low complexity" evidence="14">
    <location>
        <begin position="1181"/>
        <end position="1211"/>
    </location>
</feature>
<comment type="cofactor">
    <cofactor evidence="1">
        <name>Mg(2+)</name>
        <dbReference type="ChEBI" id="CHEBI:18420"/>
    </cofactor>
</comment>
<dbReference type="InterPro" id="IPR044814">
    <property type="entry name" value="Terpene_cyclase_plant_C1"/>
</dbReference>
<feature type="modified residue" description="4-aspartylphosphate" evidence="13">
    <location>
        <position position="1241"/>
    </location>
</feature>
<dbReference type="GO" id="GO:0008889">
    <property type="term" value="F:glycerophosphodiester phosphodiesterase activity"/>
    <property type="evidence" value="ECO:0007669"/>
    <property type="project" value="UniProtKB-EC"/>
</dbReference>
<evidence type="ECO:0000313" key="19">
    <source>
        <dbReference type="Proteomes" id="UP000834106"/>
    </source>
</evidence>
<dbReference type="InterPro" id="IPR008930">
    <property type="entry name" value="Terpenoid_cyclase/PrenylTrfase"/>
</dbReference>
<dbReference type="CDD" id="cd17584">
    <property type="entry name" value="REC_typeB_ARR-like"/>
    <property type="match status" value="1"/>
</dbReference>
<evidence type="ECO:0000313" key="18">
    <source>
        <dbReference type="EMBL" id="CAI9779684.1"/>
    </source>
</evidence>
<dbReference type="InterPro" id="IPR001005">
    <property type="entry name" value="SANT/Myb"/>
</dbReference>
<dbReference type="Gene3D" id="1.10.600.10">
    <property type="entry name" value="Farnesyl Diphosphate Synthase"/>
    <property type="match status" value="1"/>
</dbReference>
<dbReference type="SMART" id="SM00448">
    <property type="entry name" value="REC"/>
    <property type="match status" value="1"/>
</dbReference>
<organism evidence="18 19">
    <name type="scientific">Fraxinus pennsylvanica</name>
    <dbReference type="NCBI Taxonomy" id="56036"/>
    <lineage>
        <taxon>Eukaryota</taxon>
        <taxon>Viridiplantae</taxon>
        <taxon>Streptophyta</taxon>
        <taxon>Embryophyta</taxon>
        <taxon>Tracheophyta</taxon>
        <taxon>Spermatophyta</taxon>
        <taxon>Magnoliopsida</taxon>
        <taxon>eudicotyledons</taxon>
        <taxon>Gunneridae</taxon>
        <taxon>Pentapetalae</taxon>
        <taxon>asterids</taxon>
        <taxon>lamiids</taxon>
        <taxon>Lamiales</taxon>
        <taxon>Oleaceae</taxon>
        <taxon>Oleeae</taxon>
        <taxon>Fraxinus</taxon>
    </lineage>
</organism>
<evidence type="ECO:0000256" key="14">
    <source>
        <dbReference type="SAM" id="MobiDB-lite"/>
    </source>
</evidence>
<dbReference type="SUPFAM" id="SSF51695">
    <property type="entry name" value="PLC-like phosphodiesterases"/>
    <property type="match status" value="2"/>
</dbReference>
<dbReference type="PANTHER" id="PTHR43620:SF44">
    <property type="entry name" value="GLYCEROPHOSPHODIESTER PHOSPHODIESTERASE GDPDL6-RELATED"/>
    <property type="match status" value="1"/>
</dbReference>
<reference evidence="18" key="1">
    <citation type="submission" date="2023-05" db="EMBL/GenBank/DDBJ databases">
        <authorList>
            <person name="Huff M."/>
        </authorList>
    </citation>
    <scope>NUCLEOTIDE SEQUENCE</scope>
</reference>
<dbReference type="Gene3D" id="3.20.20.190">
    <property type="entry name" value="Phosphatidylinositol (PI) phosphodiesterase"/>
    <property type="match status" value="2"/>
</dbReference>
<dbReference type="PROSITE" id="PS50110">
    <property type="entry name" value="RESPONSE_REGULATORY"/>
    <property type="match status" value="1"/>
</dbReference>
<feature type="region of interest" description="Disordered" evidence="14">
    <location>
        <begin position="1145"/>
        <end position="1211"/>
    </location>
</feature>
<dbReference type="SFLD" id="SFLDS00005">
    <property type="entry name" value="Isoprenoid_Synthase_Type_I"/>
    <property type="match status" value="1"/>
</dbReference>
<dbReference type="Proteomes" id="UP000834106">
    <property type="component" value="Chromosome 17"/>
</dbReference>
<evidence type="ECO:0000256" key="4">
    <source>
        <dbReference type="ARBA" id="ARBA00022723"/>
    </source>
</evidence>
<dbReference type="SUPFAM" id="SSF48239">
    <property type="entry name" value="Terpenoid cyclases/Protein prenyltransferases"/>
    <property type="match status" value="1"/>
</dbReference>
<feature type="region of interest" description="Disordered" evidence="14">
    <location>
        <begin position="1997"/>
        <end position="2029"/>
    </location>
</feature>
<keyword evidence="13" id="KW-0597">Phosphoprotein</keyword>
<dbReference type="FunFam" id="1.10.600.10:FF:000007">
    <property type="entry name" value="Isoprene synthase, chloroplastic"/>
    <property type="match status" value="1"/>
</dbReference>
<dbReference type="InterPro" id="IPR008949">
    <property type="entry name" value="Isoprenoid_synthase_dom_sf"/>
</dbReference>
<dbReference type="CDD" id="cd00684">
    <property type="entry name" value="Terpene_cyclase_plant_C1"/>
    <property type="match status" value="1"/>
</dbReference>
<dbReference type="CDD" id="cd08604">
    <property type="entry name" value="GDPD_SHV3_repeat_2"/>
    <property type="match status" value="1"/>
</dbReference>
<evidence type="ECO:0000256" key="5">
    <source>
        <dbReference type="ARBA" id="ARBA00022729"/>
    </source>
</evidence>
<dbReference type="PANTHER" id="PTHR43620">
    <property type="entry name" value="GLYCEROPHOSPHORYL DIESTER PHOSPHODIESTERASE"/>
    <property type="match status" value="1"/>
</dbReference>
<protein>
    <recommendedName>
        <fullName evidence="3">glycerophosphodiester phosphodiesterase</fullName>
        <ecNumber evidence="3">3.1.4.46</ecNumber>
    </recommendedName>
</protein>
<evidence type="ECO:0000256" key="1">
    <source>
        <dbReference type="ARBA" id="ARBA00001946"/>
    </source>
</evidence>
<keyword evidence="6" id="KW-0319">Glycerol metabolism</keyword>
<dbReference type="SUPFAM" id="SSF48576">
    <property type="entry name" value="Terpenoid synthases"/>
    <property type="match status" value="1"/>
</dbReference>
<name>A0AAD2A1A8_9LAMI</name>
<evidence type="ECO:0000259" key="16">
    <source>
        <dbReference type="PROSITE" id="PS51294"/>
    </source>
</evidence>
<dbReference type="Pfam" id="PF00249">
    <property type="entry name" value="Myb_DNA-binding"/>
    <property type="match status" value="1"/>
</dbReference>
<dbReference type="InterPro" id="IPR005630">
    <property type="entry name" value="Terpene_synthase_metal-bd"/>
</dbReference>
<keyword evidence="10" id="KW-0325">Glycoprotein</keyword>
<dbReference type="Pfam" id="PF01397">
    <property type="entry name" value="Terpene_synth"/>
    <property type="match status" value="1"/>
</dbReference>
<dbReference type="GO" id="GO:0006071">
    <property type="term" value="P:glycerol metabolic process"/>
    <property type="evidence" value="ECO:0007669"/>
    <property type="project" value="UniProtKB-KW"/>
</dbReference>
<keyword evidence="19" id="KW-1185">Reference proteome</keyword>
<dbReference type="InterPro" id="IPR017946">
    <property type="entry name" value="PLC-like_Pdiesterase_TIM-brl"/>
</dbReference>
<dbReference type="EMBL" id="OU503052">
    <property type="protein sequence ID" value="CAI9779684.1"/>
    <property type="molecule type" value="Genomic_DNA"/>
</dbReference>
<dbReference type="FunFam" id="3.20.20.190:FF:000011">
    <property type="entry name" value="Glycerophosphodiester phosphodiesterase GDPDL3"/>
    <property type="match status" value="1"/>
</dbReference>
<feature type="domain" description="GP-PDE" evidence="17">
    <location>
        <begin position="509"/>
        <end position="809"/>
    </location>
</feature>
<evidence type="ECO:0000259" key="15">
    <source>
        <dbReference type="PROSITE" id="PS50110"/>
    </source>
</evidence>
<feature type="compositionally biased region" description="Basic and acidic residues" evidence="14">
    <location>
        <begin position="1359"/>
        <end position="1369"/>
    </location>
</feature>
<comment type="subcellular location">
    <subcellularLocation>
        <location evidence="2">Nucleus</location>
    </subcellularLocation>
</comment>
<sequence>MASALVENGTNGQKEIVRPVANFSPSLWGEQFINFSFDIELAEKYAKEIEGLKIQVRGMLKTQGKYMVETMNLINTLERLGISYHFEDEIEELIEHFFNLNSDYTDEAYDLYTVALHFRLFRQHGYRISCGIFEKFIDENGKFKETIKSDARGLLSLYEAAYLRVHGEDILEDAFVYTTANLKSMAPHLRCGLGKQVTHALVQSIHFGNPRIEARNFISVYEQDESKDELLLRFAKLDYNSLQMLHKQCRWWKELDLVSLLPYARDRVVECFFWAMGVYHEPQYSVARVMLTKTIAMTSIIDDTYDAYGIVDELEVFTEAIQRWDISEIDRLPEYIKPFYSALLNLYEQFDEELSKQGRSYAVYYAKEALKELVRTYYVEAKWFIEGYLPPFSEYMNNALITCTYCYHTTTALLGMNSVTKEQFEWLSTKPKMLVASLKICRLIDDIATYEVEKERGQIATGIESTGEKMIGYLVLFLFLIHTNEAKGGLGKPPPLPLKKWMTLSGGEPQIVANGGFSGLFPASSIIAYEFALFNSLPGTILLCDLQFTRDGQGFCESEIALQNTTNVDDIDPKGQKTYNVNGQEIHGWFGLDYDAVYVFNNVTLNQNIFTRPPWWDGQVINMPQDVVFNFKTSPRFWINVQYDSFYNQHRISPEDFILSGIVDTQPEFISSPEIGFLKSIGPKVKQAKTKIIFKFLAADVVEPTTKEKYGSLATKLPMIKSFASGIVVPQQYIWPSNNGYLQAAPTNLVLVAHKLGLEVYAGVFANDNYLSYNYSYDPTREYLQYIDNSQFSVDGVITDFPITASVAIGCLYQNKNASRTIKTLIISHDGASGDFPGSTDLAYQKAIDDGADIIDCSVQLSKDGVAFCLPSPDLTDSTTAATLFMDQATTVPEIQPDNGIFSFDLTWTEIQSLKPQIQNTFRDLIRNPQNKNKGKFMMLSEFLELAKTKAVSGVLINIENAAYLASNKSLDIIGTVSTALSNASFDKQSTQKVLIQSDDSSVLLKFKGIPTYQRVLEIKKDVSGTPDELAQEVKKYADAINVIRRSIITSTDTFFTKNFTNIIPAMHAANVSVYVGILKNEFENLLLDYYSDPYVEIATLVDAHVDGLITDFPATANSYMRSPCNNKAASYKISGVIPGDMYASAKQKDQAPTAAPDQNGPVLTIEDIVDPPLPPVAKISATDSASNTTSHSSSPTTAPGPKSSNSSATVTKAVTTTSQAKMALKMLRENSERFDLVISDVHMPDMDGFKLLEHVGLEMDLPVIMLSANSDTKLVMKGITHGACDYLVKPVRFEELRNIWQHVIRRKKPNSNSQNKSTIQDKANQASGGGTGTSNVGNPDQNGKHNRKRKDDEDESDDNGHENEDPATQKKPRVVWSIELHRKFVAAVNQLGIEKAVPKRILDLMNVEGLTRENVASHLQKYRLYLKRISSVATQQANMAAALGIKDSPFMCMSSLDGLGDFRTLAGSGRFSNAALSPYTTRLNSPAGVNLRSLTPTLMQPNLAQNFSNSNSALGKIQPAISAANQNASLFQEIPSSLELSQLHSGCTMGIGSFSSMNDSRMLTASSTFKDPRAAFGSSSNSLIPAPNNPMVQHGDSQLTLNGGEFGNRSSLNVVSYNAEPYNIGVSVSSNFLDNGKCNENWQNTTQLPNLQSNSLPSTDPFQSQMALNSVRDNNSSNGPQLQHNALDISSTTMVSASLKDSREEVQCQEGLVGNVLHNMSQAPIQRWGEQKQNYSHNSNSAFGSFNSHIPSNSIGSPLGQGFDQNNGIFNGKMDMFLSGQSNEGAITLMQQNEIENSTTESRMRSNGNFLLEQTKLQGGFVPQSYHSLDDLMNVMIKREQDGIMTLRIFFRDGVEVTESVFLLGSLEVTGGGSPTDPRGTNCAAFCCATIKALMKLQWRREKKYLRASENREINMATGAAGDGLLWGVFEGCISGGDMEIQRRPYHKNCNCALHKSRGRCSHPPKNSQVSYPVRRSWSESCLALMAASGYGHSPSVSSPAMGAGEIPRTKSQLALSNLEQEKSSSKI</sequence>
<dbReference type="InterPro" id="IPR006447">
    <property type="entry name" value="Myb_dom_plants"/>
</dbReference>
<dbReference type="Pfam" id="PF00072">
    <property type="entry name" value="Response_reg"/>
    <property type="match status" value="1"/>
</dbReference>
<dbReference type="PROSITE" id="PS51704">
    <property type="entry name" value="GP_PDE"/>
    <property type="match status" value="2"/>
</dbReference>
<dbReference type="GO" id="GO:0000287">
    <property type="term" value="F:magnesium ion binding"/>
    <property type="evidence" value="ECO:0007669"/>
    <property type="project" value="InterPro"/>
</dbReference>
<feature type="domain" description="GP-PDE" evidence="17">
    <location>
        <begin position="824"/>
        <end position="1121"/>
    </location>
</feature>
<keyword evidence="9" id="KW-0804">Transcription</keyword>
<dbReference type="GO" id="GO:0003677">
    <property type="term" value="F:DNA binding"/>
    <property type="evidence" value="ECO:0007669"/>
    <property type="project" value="InterPro"/>
</dbReference>